<name>A0A4Z0B0Z6_9PSED</name>
<comment type="caution">
    <text evidence="10">The sequence shown here is derived from an EMBL/GenBank/DDBJ whole genome shotgun (WGS) entry which is preliminary data.</text>
</comment>
<evidence type="ECO:0000256" key="7">
    <source>
        <dbReference type="ARBA" id="ARBA00023136"/>
    </source>
</evidence>
<reference evidence="10 11" key="1">
    <citation type="journal article" date="2019" name="Syst. Appl. Microbiol.">
        <title>New species of pathogenic Pseudomonas isolated from citrus in Tunisia: Proposal of Pseudomonas kairouanensis sp. nov. and Pseudomonas nabeulensis sp. nov.</title>
        <authorList>
            <person name="Oueslati M."/>
            <person name="Mulet M."/>
            <person name="Gomila M."/>
            <person name="Berge O."/>
            <person name="Hajlaoui M.R."/>
            <person name="Lalucat J."/>
            <person name="Sadfi-Zouaoui N."/>
            <person name="Garcia-Valdes E."/>
        </authorList>
    </citation>
    <scope>NUCLEOTIDE SEQUENCE [LARGE SCALE GENOMIC DNA]</scope>
    <source>
        <strain evidence="10 11">KC12</strain>
    </source>
</reference>
<feature type="transmembrane region" description="Helical" evidence="8">
    <location>
        <begin position="110"/>
        <end position="128"/>
    </location>
</feature>
<dbReference type="Pfam" id="PF13231">
    <property type="entry name" value="PMT_2"/>
    <property type="match status" value="1"/>
</dbReference>
<keyword evidence="6 8" id="KW-1133">Transmembrane helix</keyword>
<feature type="transmembrane region" description="Helical" evidence="8">
    <location>
        <begin position="134"/>
        <end position="153"/>
    </location>
</feature>
<feature type="transmembrane region" description="Helical" evidence="8">
    <location>
        <begin position="12"/>
        <end position="29"/>
    </location>
</feature>
<evidence type="ECO:0000256" key="5">
    <source>
        <dbReference type="ARBA" id="ARBA00022692"/>
    </source>
</evidence>
<keyword evidence="3" id="KW-0328">Glycosyltransferase</keyword>
<feature type="transmembrane region" description="Helical" evidence="8">
    <location>
        <begin position="273"/>
        <end position="291"/>
    </location>
</feature>
<evidence type="ECO:0000256" key="4">
    <source>
        <dbReference type="ARBA" id="ARBA00022679"/>
    </source>
</evidence>
<comment type="subcellular location">
    <subcellularLocation>
        <location evidence="1">Cell membrane</location>
        <topology evidence="1">Multi-pass membrane protein</topology>
    </subcellularLocation>
</comment>
<gene>
    <name evidence="10" type="ORF">DYL59_01795</name>
</gene>
<evidence type="ECO:0000256" key="2">
    <source>
        <dbReference type="ARBA" id="ARBA00022475"/>
    </source>
</evidence>
<keyword evidence="5 8" id="KW-0812">Transmembrane</keyword>
<evidence type="ECO:0000256" key="1">
    <source>
        <dbReference type="ARBA" id="ARBA00004651"/>
    </source>
</evidence>
<dbReference type="RefSeq" id="WP_135287612.1">
    <property type="nucleotide sequence ID" value="NZ_QUZU01000001.1"/>
</dbReference>
<feature type="transmembrane region" description="Helical" evidence="8">
    <location>
        <begin position="235"/>
        <end position="253"/>
    </location>
</feature>
<keyword evidence="4" id="KW-0808">Transferase</keyword>
<proteinExistence type="predicted"/>
<dbReference type="GO" id="GO:0005886">
    <property type="term" value="C:plasma membrane"/>
    <property type="evidence" value="ECO:0007669"/>
    <property type="project" value="UniProtKB-SubCell"/>
</dbReference>
<evidence type="ECO:0000259" key="9">
    <source>
        <dbReference type="Pfam" id="PF13231"/>
    </source>
</evidence>
<evidence type="ECO:0000313" key="11">
    <source>
        <dbReference type="Proteomes" id="UP000297391"/>
    </source>
</evidence>
<keyword evidence="7 8" id="KW-0472">Membrane</keyword>
<evidence type="ECO:0000256" key="3">
    <source>
        <dbReference type="ARBA" id="ARBA00022676"/>
    </source>
</evidence>
<feature type="transmembrane region" description="Helical" evidence="8">
    <location>
        <begin position="160"/>
        <end position="188"/>
    </location>
</feature>
<dbReference type="PANTHER" id="PTHR33908:SF3">
    <property type="entry name" value="UNDECAPRENYL PHOSPHATE-ALPHA-4-AMINO-4-DEOXY-L-ARABINOSE ARABINOSYL TRANSFERASE"/>
    <property type="match status" value="1"/>
</dbReference>
<accession>A0A4Z0B0Z6</accession>
<evidence type="ECO:0000313" key="10">
    <source>
        <dbReference type="EMBL" id="TFY92716.1"/>
    </source>
</evidence>
<dbReference type="GO" id="GO:0009103">
    <property type="term" value="P:lipopolysaccharide biosynthetic process"/>
    <property type="evidence" value="ECO:0007669"/>
    <property type="project" value="TreeGrafter"/>
</dbReference>
<dbReference type="Proteomes" id="UP000297391">
    <property type="component" value="Unassembled WGS sequence"/>
</dbReference>
<keyword evidence="11" id="KW-1185">Reference proteome</keyword>
<dbReference type="InterPro" id="IPR050297">
    <property type="entry name" value="LipidA_mod_glycosyltrf_83"/>
</dbReference>
<dbReference type="EMBL" id="QUZU01000001">
    <property type="protein sequence ID" value="TFY92716.1"/>
    <property type="molecule type" value="Genomic_DNA"/>
</dbReference>
<keyword evidence="2" id="KW-1003">Cell membrane</keyword>
<dbReference type="AlphaFoldDB" id="A0A4Z0B0Z6"/>
<sequence length="536" mass="59670">MSVIRDNGASRIVIGLLIIALAAGLRFYAMTDAYVWYDEAFSVWISALTPQAIWFHTGRDVHPPLYYLVLHVWMGWFGNSPLAIRSLSAIAGTLTVALCMVAMRRIANDRAAAISGVFLAMFPAAVRLSQEARMYALEGLFLVGATVALVYWVKRAGHYAYCLAYAACMVAALYTHYYAILAAVVHWLYLIVLRLHPSVRAPHVTAATWWACNGLIALAYIPWLISLVDLIRHYALIEAAGSVAWLDVGTVYTLPGTLWKFFTLKSSLGSSVLGYWSMPFAVVLITAWVVWRDRTKYRFSLLLALFSFIPMGLLFCLSLLMPAYLERYVAFSAVGVPMLLAVAVAGLSEKRLALAALLFVAVIGLEWVGLKVTYRQQGEMGYVKSAEITRLQDAFDYIHAHRREGDIIVVGGGFFYFSAVFYNRTDQGMYLYDPPVFRATGNRPSGYGASTLMYDTWDDHHLDDVDALPAGTRRMWWLTGNPHLDVYIPYRGKWQPVDEFPAGELNLRLYQAALAPTGAGCPPAPSALDGLGRYRD</sequence>
<dbReference type="OrthoDB" id="559425at2"/>
<dbReference type="GO" id="GO:0010041">
    <property type="term" value="P:response to iron(III) ion"/>
    <property type="evidence" value="ECO:0007669"/>
    <property type="project" value="TreeGrafter"/>
</dbReference>
<organism evidence="10 11">
    <name type="scientific">Pseudomonas kairouanensis</name>
    <dbReference type="NCBI Taxonomy" id="2293832"/>
    <lineage>
        <taxon>Bacteria</taxon>
        <taxon>Pseudomonadati</taxon>
        <taxon>Pseudomonadota</taxon>
        <taxon>Gammaproteobacteria</taxon>
        <taxon>Pseudomonadales</taxon>
        <taxon>Pseudomonadaceae</taxon>
        <taxon>Pseudomonas</taxon>
    </lineage>
</organism>
<dbReference type="GO" id="GO:0016763">
    <property type="term" value="F:pentosyltransferase activity"/>
    <property type="evidence" value="ECO:0007669"/>
    <property type="project" value="TreeGrafter"/>
</dbReference>
<feature type="domain" description="Glycosyltransferase RgtA/B/C/D-like" evidence="9">
    <location>
        <begin position="62"/>
        <end position="206"/>
    </location>
</feature>
<feature type="transmembrane region" description="Helical" evidence="8">
    <location>
        <begin position="303"/>
        <end position="322"/>
    </location>
</feature>
<evidence type="ECO:0000256" key="6">
    <source>
        <dbReference type="ARBA" id="ARBA00022989"/>
    </source>
</evidence>
<evidence type="ECO:0000256" key="8">
    <source>
        <dbReference type="SAM" id="Phobius"/>
    </source>
</evidence>
<protein>
    <recommendedName>
        <fullName evidence="9">Glycosyltransferase RgtA/B/C/D-like domain-containing protein</fullName>
    </recommendedName>
</protein>
<feature type="transmembrane region" description="Helical" evidence="8">
    <location>
        <begin position="352"/>
        <end position="370"/>
    </location>
</feature>
<feature type="transmembrane region" description="Helical" evidence="8">
    <location>
        <begin position="208"/>
        <end position="228"/>
    </location>
</feature>
<dbReference type="PANTHER" id="PTHR33908">
    <property type="entry name" value="MANNOSYLTRANSFERASE YKCB-RELATED"/>
    <property type="match status" value="1"/>
</dbReference>
<dbReference type="InterPro" id="IPR038731">
    <property type="entry name" value="RgtA/B/C-like"/>
</dbReference>
<feature type="transmembrane region" description="Helical" evidence="8">
    <location>
        <begin position="82"/>
        <end position="103"/>
    </location>
</feature>
<feature type="transmembrane region" description="Helical" evidence="8">
    <location>
        <begin position="328"/>
        <end position="345"/>
    </location>
</feature>